<dbReference type="SMART" id="SM00758">
    <property type="entry name" value="PA14"/>
    <property type="match status" value="1"/>
</dbReference>
<dbReference type="InterPro" id="IPR011658">
    <property type="entry name" value="PA14_dom"/>
</dbReference>
<gene>
    <name evidence="9" type="ORF">ACFSW8_07725</name>
</gene>
<evidence type="ECO:0000256" key="2">
    <source>
        <dbReference type="ARBA" id="ARBA00022729"/>
    </source>
</evidence>
<dbReference type="PROSITE" id="PS51723">
    <property type="entry name" value="PEPTIDASE_M60"/>
    <property type="match status" value="1"/>
</dbReference>
<evidence type="ECO:0000256" key="4">
    <source>
        <dbReference type="ARBA" id="ARBA00023157"/>
    </source>
</evidence>
<organism evidence="9 10">
    <name type="scientific">Rubritalea tangerina</name>
    <dbReference type="NCBI Taxonomy" id="430798"/>
    <lineage>
        <taxon>Bacteria</taxon>
        <taxon>Pseudomonadati</taxon>
        <taxon>Verrucomicrobiota</taxon>
        <taxon>Verrucomicrobiia</taxon>
        <taxon>Verrucomicrobiales</taxon>
        <taxon>Rubritaleaceae</taxon>
        <taxon>Rubritalea</taxon>
    </lineage>
</organism>
<dbReference type="Gene3D" id="1.10.390.30">
    <property type="entry name" value="Peptidase M60, enhancin-like domain 3"/>
    <property type="match status" value="1"/>
</dbReference>
<reference evidence="10" key="1">
    <citation type="journal article" date="2019" name="Int. J. Syst. Evol. Microbiol.">
        <title>The Global Catalogue of Microorganisms (GCM) 10K type strain sequencing project: providing services to taxonomists for standard genome sequencing and annotation.</title>
        <authorList>
            <consortium name="The Broad Institute Genomics Platform"/>
            <consortium name="The Broad Institute Genome Sequencing Center for Infectious Disease"/>
            <person name="Wu L."/>
            <person name="Ma J."/>
        </authorList>
    </citation>
    <scope>NUCLEOTIDE SEQUENCE [LARGE SCALE GENOMIC DNA]</scope>
    <source>
        <strain evidence="10">CCUG 57942</strain>
    </source>
</reference>
<dbReference type="Gene3D" id="2.60.40.3440">
    <property type="match status" value="1"/>
</dbReference>
<dbReference type="PANTHER" id="PTHR24026:SF126">
    <property type="entry name" value="PROTOCADHERIN FAT 4"/>
    <property type="match status" value="1"/>
</dbReference>
<evidence type="ECO:0000256" key="1">
    <source>
        <dbReference type="ARBA" id="ARBA00022692"/>
    </source>
</evidence>
<keyword evidence="3" id="KW-1133">Transmembrane helix</keyword>
<dbReference type="Pfam" id="PF07691">
    <property type="entry name" value="PA14"/>
    <property type="match status" value="1"/>
</dbReference>
<proteinExistence type="predicted"/>
<keyword evidence="3" id="KW-0472">Membrane</keyword>
<feature type="domain" description="Peptidase M60" evidence="7">
    <location>
        <begin position="495"/>
        <end position="786"/>
    </location>
</feature>
<keyword evidence="2 5" id="KW-0732">Signal</keyword>
<dbReference type="InterPro" id="IPR042279">
    <property type="entry name" value="Pep_M60_3"/>
</dbReference>
<dbReference type="InterPro" id="IPR022409">
    <property type="entry name" value="PKD/Chitinase_dom"/>
</dbReference>
<dbReference type="Pfam" id="PF17963">
    <property type="entry name" value="Big_9"/>
    <property type="match status" value="2"/>
</dbReference>
<dbReference type="InterPro" id="IPR031161">
    <property type="entry name" value="Peptidase_M60_dom"/>
</dbReference>
<feature type="domain" description="Cadherin" evidence="6">
    <location>
        <begin position="1969"/>
        <end position="2068"/>
    </location>
</feature>
<dbReference type="PANTHER" id="PTHR24026">
    <property type="entry name" value="FAT ATYPICAL CADHERIN-RELATED"/>
    <property type="match status" value="1"/>
</dbReference>
<dbReference type="RefSeq" id="WP_377088230.1">
    <property type="nucleotide sequence ID" value="NZ_JBHSJL010000014.1"/>
</dbReference>
<comment type="caution">
    <text evidence="9">The sequence shown here is derived from an EMBL/GenBank/DDBJ whole genome shotgun (WGS) entry which is preliminary data.</text>
</comment>
<dbReference type="InterPro" id="IPR035423">
    <property type="entry name" value="M60-like_N"/>
</dbReference>
<dbReference type="InterPro" id="IPR010916">
    <property type="entry name" value="TonB_box_CS"/>
</dbReference>
<feature type="chain" id="PRO_5045694118" evidence="5">
    <location>
        <begin position="41"/>
        <end position="3046"/>
    </location>
</feature>
<dbReference type="InterPro" id="IPR002126">
    <property type="entry name" value="Cadherin-like_dom"/>
</dbReference>
<feature type="domain" description="Cadherin" evidence="6">
    <location>
        <begin position="1869"/>
        <end position="1970"/>
    </location>
</feature>
<dbReference type="EMBL" id="JBHUJB010000033">
    <property type="protein sequence ID" value="MFD2158781.1"/>
    <property type="molecule type" value="Genomic_DNA"/>
</dbReference>
<dbReference type="InterPro" id="IPR013320">
    <property type="entry name" value="ConA-like_dom_sf"/>
</dbReference>
<evidence type="ECO:0000256" key="3">
    <source>
        <dbReference type="ARBA" id="ARBA00022989"/>
    </source>
</evidence>
<evidence type="ECO:0000259" key="7">
    <source>
        <dbReference type="PROSITE" id="PS51723"/>
    </source>
</evidence>
<dbReference type="CDD" id="cd11304">
    <property type="entry name" value="Cadherin_repeat"/>
    <property type="match status" value="7"/>
</dbReference>
<dbReference type="SMART" id="SM00736">
    <property type="entry name" value="CADG"/>
    <property type="match status" value="5"/>
</dbReference>
<dbReference type="InterPro" id="IPR015919">
    <property type="entry name" value="Cadherin-like_sf"/>
</dbReference>
<dbReference type="PROSITE" id="PS51820">
    <property type="entry name" value="PA14"/>
    <property type="match status" value="1"/>
</dbReference>
<dbReference type="SMART" id="SM00112">
    <property type="entry name" value="CA"/>
    <property type="match status" value="7"/>
</dbReference>
<feature type="domain" description="Cadherin" evidence="6">
    <location>
        <begin position="2067"/>
        <end position="2165"/>
    </location>
</feature>
<feature type="domain" description="Cadherin" evidence="6">
    <location>
        <begin position="2164"/>
        <end position="2263"/>
    </location>
</feature>
<dbReference type="InterPro" id="IPR006558">
    <property type="entry name" value="LamG-like"/>
</dbReference>
<sequence>MKITQSMRGVTRIEQARAAQTRRIGSCSLLFAAICGSASAVEIDVPSVAVTTVNQAESFSATEQNVIALTGSLNGGDSVTVTASSGTFSLSATTGLTFTVGDGTSDSTMTFTGSLADVNAALLGSSFTPANGVAGTASLSISVSGTQSASSSLSIAVNATMDAEAARDTILTGVTSLADPTQPGYMVVYGDNAYSITNYPGGNIDDPMVAAATWGAGKVLAMPDHQWLNMGNYGSDASTGTFYKNSLTWLTGSNNLGNKIVVYNNQATADWLAAEGYTNVVHTNASNLASDLVGADALVAGWIGTSINASMSTTIRDYVTGGGAMFISEYGPGYSWWWGKSTEDVPANILLREAGIGFLQNYPHGGVQNINRASTQMTAEEVLAIIQDPVAYTETEKNLAASIFDKLNAVLKENDPLQKRFDEVFWSKIATINPTPASPVSDSLEKALLNREGQILRDLPVAQMTAHRTALPVGASAARVNKTFSVPATVAGHDYWVIDTGMYAAPGEIINITVPAAMVGNGTKVQVGHLRTDTGDTNYYTMPYQQVFFDVDATSIQVASPHGGLIMFVAPSGTEWTGAQSTQINGAIEAPYFEYGVTTNAEWVAGIRDRETPFGVLVSDTAVLVIESEQYLRTLDNPDGVMEIHRNSIWWLDDFYNYHRGRPLRTHHDYQPVGGASSMPLSYGIGSDITNYENLVVHNEALTLHEHGHHADHGNLIFSEFGETTPNMGGKYAQQMYMPFSWKQELAVGRINNYQRSLTDNLWNHYSHYAVDVKGTFVDSLGEVFGWNNIRTIVHLISGDSSISSDQDKKDAWLIHTSQTVGYDVSDFLEAWQITFSAEALTTVGSLPKWNMVETVSDDLVVKENTPITFHNPMHNDFSYDGTLTFGGITSPANGAIVDNGDGTFTYTPNNGFTGDDNVQYTVNNGTGNNFTKEIKISVNAAASHPVLESGDTHASTTGWTTVTLDQSFSSMVVVAQPILPDGVAPVVTRIRNASGNSFEVMLQRVDGQSGDINNLKVRYLAVEEGVYNVADHGIKMEAVKYSSTVTDTAGSFVGETRTMAHNSFDHYFIPTVYGQVMSYNDSNWSAFWYKQNADKLQLGKHVGEDSNTTRANETVAYIIMEAGSFQVGDYLVQTGGLGYDGYNGFSGLSSGTASHDFTRFPSITSGLVAADISVPWGGSNPGDEGFWVVQKPAGVGNRIAATIIEDQIGDAEQDAGNKGGSYLLVSYTGDKPVTGDDTAVALEGFSTLIDVLGNDDSGASLSISGFTQPANGTVVANGDGTLTYTPNANYTGPDFFTYTTSNGSGTDTAVVSIDVQASAVSQPGLLREKWTSIGGGNISDLTGNANYPDSPNSSSIINSFEAPTGDGDSYGQRVRGLLVPPTSGDYTFWIASDDDGDFYLSTDHSAVNASRVAYVDGWTGEKSWTQKSSQTSAVISLEAGKAYYVEAIHKEGGGGDHLAVAWQGPGITQAVIANQYLHTLGNNGPSVANAIADVQVNENAADTVIDLSAVFADIDPGDALTLAVAGNTNDSLVSATLNGTQLTLSYAAGQSGTASISVRATDRLNTVVVDSFQVEVVANNMAPSLADATFSVAEDAAVAAAVGTVVGSDPDAGDSLSYSILSGNTGGAFAINSSTGALTVATSLNYEAVASYTLTVQVQDAGGLTDTATVTVNVTDVDESGLNGVAAWEEAVNAGTAFAHKRTQGLAGNATASVDMSVLSGSATYEFVVEAEDLGQAALHLLDASGWSLRFEQWNNSGNLGVTRYGVADYQLSAEAGASIASPYGNLHHVVYAVDSTNTLTSVYVNGSLVGTVAQVPLINAANATLGDSNMRSDSSTGIHAFAAYNAVLGASEIGDHYNAWVGNLAPTASDANFSIAEDASNGSAVGTVVANDPNPNTNLSYAITAGNTGGAFAIHPSTGAITTAAGLDYESVSQYVLTVTVSDDAAPSLNDTASITIDVSNINEAPSLANSNAAVAENGSAGVAVATVSGSDPDTGDSLSYAITAGNTGNAFSIDANTGAVTTSGGLDTESVSQYVLSISVTDAGGLSDTATLTVDVTNVNEAPVANDTSGSVDENQAGGVLVATVAASDVDAGDSLSYAITAGNVGNLFSIDTNGQVTTTAGLDYESATSYSLTVSVTDAGGLSDTATVSVNVNDLNEAPSANDAVASLAEGTGLGTLVTSVSASDPDAGNSLSYAITAGNAGGAFAINSSNGEITTSGSLDYETQSQYVLTVSATDGGGLSDSATVTVDITNVNEQPVANDGTYGIAENAAADTVLGTVVASDPDAGDTLSYAISAGDPDGLFAIDSASGAISLVGALDYETTASYNLTVSVTDAGALADTANYTLNVTDSSEAALAHWKFDETSGSVAADASGNGHDGSVSGAAWVSGQSANALSFDGVDDSVAMGTGPSLQGKVPFTLSAWIKVPNGSSATQQIIQQRDPGGYNGEYMFRVDSNGAVRFTLYRNGYQFDFATTDVVNDGQWHHVAAVRAGNKALIYIDGVEKASATGAARDLIDTIGVYVGVDGRDSNKYFAGEMDDVRVHAIALSAAEIGTVMNDLNAPPVANDTSGSVAEDATLGTTVATVSASDPDAGDSLSYAITAGNTGGAFAIDNSGVITTATALDYETTNSYTLTVTVTDNGGLSDTASVAVSVTDVLEVTAAVVATGSASNLAMTSADLGYSITDEGGEAPSVTLYYGETDGGTTPASWSNSVVLGTKNVGAHVESVTGLSEGTSYYYTIAATNTAGTVWGSSASFTTVADTSPKMVRTTVSGVSSSSWTSVDLGKNYNSAVIVATPIYANAAQVPVVTRIRNVSGSSFEVKLDRADGLTAAVSCDVSVIAVEEGVYTLASDGVQMEAVKFTSMVTAAKSSWLAEARSYTNSYTTPVVLGQVMSANDANWSVFWSMGNTRTAPADASNLNIGKHVAEDSNKVRADETIGYIVIEAGTGSINGVAYSAGLGADSIQNTSNNAAGYSYNISGLTSASSGALSSAAMDGNDGGWPVFFENDALSASAIKLIIEEDDIGDSESSHTSEQVNYLIFE</sequence>
<dbReference type="Pfam" id="PF13402">
    <property type="entry name" value="Peptidase_M60"/>
    <property type="match status" value="1"/>
</dbReference>
<dbReference type="PRINTS" id="PR00205">
    <property type="entry name" value="CADHERIN"/>
</dbReference>
<dbReference type="NCBIfam" id="NF012211">
    <property type="entry name" value="tand_rpt_95"/>
    <property type="match status" value="2"/>
</dbReference>
<evidence type="ECO:0000256" key="5">
    <source>
        <dbReference type="SAM" id="SignalP"/>
    </source>
</evidence>
<dbReference type="SMART" id="SM00560">
    <property type="entry name" value="LamGL"/>
    <property type="match status" value="1"/>
</dbReference>
<dbReference type="CDD" id="cd00110">
    <property type="entry name" value="LamG"/>
    <property type="match status" value="1"/>
</dbReference>
<dbReference type="InterPro" id="IPR037524">
    <property type="entry name" value="PA14/GLEYA"/>
</dbReference>
<dbReference type="Pfam" id="PF13385">
    <property type="entry name" value="Laminin_G_3"/>
    <property type="match status" value="2"/>
</dbReference>
<evidence type="ECO:0000259" key="6">
    <source>
        <dbReference type="PROSITE" id="PS50268"/>
    </source>
</evidence>
<dbReference type="SMART" id="SM01276">
    <property type="entry name" value="M60-like"/>
    <property type="match status" value="1"/>
</dbReference>
<dbReference type="PROSITE" id="PS50268">
    <property type="entry name" value="CADHERIN_2"/>
    <property type="match status" value="7"/>
</dbReference>
<dbReference type="Pfam" id="PF17291">
    <property type="entry name" value="M60-like_N"/>
    <property type="match status" value="1"/>
</dbReference>
<dbReference type="Pfam" id="PF00028">
    <property type="entry name" value="Cadherin"/>
    <property type="match status" value="7"/>
</dbReference>
<dbReference type="Gene3D" id="3.40.390.80">
    <property type="entry name" value="Peptidase M60, enhancin-like domain 2"/>
    <property type="match status" value="1"/>
</dbReference>
<evidence type="ECO:0000259" key="8">
    <source>
        <dbReference type="PROSITE" id="PS51820"/>
    </source>
</evidence>
<dbReference type="SUPFAM" id="SSF56988">
    <property type="entry name" value="Anthrax protective antigen"/>
    <property type="match status" value="1"/>
</dbReference>
<dbReference type="SUPFAM" id="SSF49899">
    <property type="entry name" value="Concanavalin A-like lectins/glucanases"/>
    <property type="match status" value="2"/>
</dbReference>
<dbReference type="InterPro" id="IPR006644">
    <property type="entry name" value="Cadg"/>
</dbReference>
<dbReference type="SMART" id="SM00089">
    <property type="entry name" value="PKD"/>
    <property type="match status" value="5"/>
</dbReference>
<dbReference type="SUPFAM" id="SSF49313">
    <property type="entry name" value="Cadherin-like"/>
    <property type="match status" value="7"/>
</dbReference>
<dbReference type="PROSITE" id="PS00430">
    <property type="entry name" value="TONB_DEPENDENT_REC_1"/>
    <property type="match status" value="1"/>
</dbReference>
<accession>A0ABW4ZAC3</accession>
<dbReference type="Gene3D" id="2.60.120.200">
    <property type="match status" value="2"/>
</dbReference>
<feature type="domain" description="Cadherin" evidence="6">
    <location>
        <begin position="1585"/>
        <end position="1699"/>
    </location>
</feature>
<feature type="domain" description="PA14" evidence="8">
    <location>
        <begin position="1321"/>
        <end position="1477"/>
    </location>
</feature>
<name>A0ABW4ZAC3_9BACT</name>
<feature type="domain" description="Cadherin" evidence="6">
    <location>
        <begin position="2568"/>
        <end position="2668"/>
    </location>
</feature>
<dbReference type="Proteomes" id="UP001597389">
    <property type="component" value="Unassembled WGS sequence"/>
</dbReference>
<keyword evidence="1" id="KW-0812">Transmembrane</keyword>
<dbReference type="Gene3D" id="2.60.120.1560">
    <property type="match status" value="1"/>
</dbReference>
<feature type="domain" description="Cadherin" evidence="6">
    <location>
        <begin position="2270"/>
        <end position="2365"/>
    </location>
</feature>
<dbReference type="Gene3D" id="2.60.40.60">
    <property type="entry name" value="Cadherins"/>
    <property type="match status" value="7"/>
</dbReference>
<keyword evidence="10" id="KW-1185">Reference proteome</keyword>
<evidence type="ECO:0000313" key="10">
    <source>
        <dbReference type="Proteomes" id="UP001597389"/>
    </source>
</evidence>
<feature type="signal peptide" evidence="5">
    <location>
        <begin position="1"/>
        <end position="40"/>
    </location>
</feature>
<protein>
    <submittedName>
        <fullName evidence="9">Cadherin domain-containing protein</fullName>
    </submittedName>
</protein>
<evidence type="ECO:0000313" key="9">
    <source>
        <dbReference type="EMBL" id="MFD2158781.1"/>
    </source>
</evidence>
<dbReference type="InterPro" id="IPR001791">
    <property type="entry name" value="Laminin_G"/>
</dbReference>
<keyword evidence="4" id="KW-1015">Disulfide bond</keyword>